<feature type="region of interest" description="Disordered" evidence="6">
    <location>
        <begin position="858"/>
        <end position="896"/>
    </location>
</feature>
<dbReference type="PANTHER" id="PTHR46481:SF10">
    <property type="entry name" value="ZINC FINGER BED DOMAIN-CONTAINING PROTEIN 39"/>
    <property type="match status" value="1"/>
</dbReference>
<sequence>MRLDRLRHLTNDRDLFTVFIVTGSARTVPLLVSPTTTVYEVEHELARRGLFPMTWFPKAYLSKSLFTHPLLPSSTMHDLNIGPLSHLHVRCRFFGGSGQPSSSHADGSPATTSAAPSISPSTDETPTASSSQPTGRGHRQRNKARMQEVIDAEQDSGVEEQPKPKKRKRKSKPKGADSDADDGDFESSDSDEDTSSGSDSDCMVADALPSKTVPDGSRWRKSASSKSKSKGKQPAKKKQKSSQGAVPLPQCSEEPTKKTSGGGGTRRNPVYYFYEKVDVNEGGKPGEDGDKHFKCFHGNRKTFTVTKKMNYSLNGMIRHLRTTFPPMYQLYTVLKARGSPPNEEELLFASGKKPFEGSIQAEYLRTLGEQAAGIEEAFARQMAKAAEPWDQAKFEQLLIEWLVACDQPFDEVEKPEFIAMMEYGRPTKFSLPKRDGARRRVMKLGEETIEETKAMRWKAKSVFRLTPGHQVIIMHFWPSVAHYVNDDGESGMIVFFLSSHGSQILSEELLIDFRELIGPHSGDNMADVVWSVLELYNIKDKVIAIMMDNASNNDTMMQSIESRCFVAGIELKATDARMRCMPHTIHLAAIKLLEGVGVMSKSDSAKAVSSGFNYQDDVNAGLNREDDIDAAPEDEEAEEGAPTVAPSENIQAAVYKLRKIVRHVRSSPQRRQNWSREVDRMNASLAVEERKAVLMLILDVKTRWSSTHQMLRHALDYRPAIDSYVHLDTELWPQLLSNDEWRAIDLVATWLKSFRSATTQMSATRTPMLSSTHAIFRGLQEEIRDILRSLPPSTSPCLVKGLTDAHRKLSDYYYTFDQSPYYMWSSRECILQFENDTQLSADLENSKRRLQDHFKGKYLPSLSPATASAPSTSSGPSVTAPRPGTSPQKSFTSRFQRKRVPTDELLEFWNLPPEDFETCDPLKWWLGRRSQFPNLYRLARDIFSIPGSAVAVERIFSGGRDTISLRRASLKPKTIRILMIVKRKLILAREKARKALQRL</sequence>
<gene>
    <name evidence="8" type="ORF">CVT26_009681</name>
</gene>
<feature type="compositionally biased region" description="Polar residues" evidence="6">
    <location>
        <begin position="123"/>
        <end position="134"/>
    </location>
</feature>
<keyword evidence="3" id="KW-0863">Zinc-finger</keyword>
<comment type="subcellular location">
    <subcellularLocation>
        <location evidence="1">Nucleus</location>
    </subcellularLocation>
</comment>
<dbReference type="GO" id="GO:0046983">
    <property type="term" value="F:protein dimerization activity"/>
    <property type="evidence" value="ECO:0007669"/>
    <property type="project" value="InterPro"/>
</dbReference>
<keyword evidence="4" id="KW-0862">Zinc</keyword>
<dbReference type="InterPro" id="IPR052035">
    <property type="entry name" value="ZnF_BED_domain_contain"/>
</dbReference>
<dbReference type="GO" id="GO:0008270">
    <property type="term" value="F:zinc ion binding"/>
    <property type="evidence" value="ECO:0007669"/>
    <property type="project" value="UniProtKB-KW"/>
</dbReference>
<dbReference type="EMBL" id="NHYE01001006">
    <property type="protein sequence ID" value="PPR00474.1"/>
    <property type="molecule type" value="Genomic_DNA"/>
</dbReference>
<feature type="compositionally biased region" description="Polar residues" evidence="6">
    <location>
        <begin position="885"/>
        <end position="894"/>
    </location>
</feature>
<evidence type="ECO:0000256" key="1">
    <source>
        <dbReference type="ARBA" id="ARBA00004123"/>
    </source>
</evidence>
<feature type="compositionally biased region" description="Basic residues" evidence="6">
    <location>
        <begin position="219"/>
        <end position="240"/>
    </location>
</feature>
<feature type="compositionally biased region" description="Low complexity" evidence="6">
    <location>
        <begin position="108"/>
        <end position="122"/>
    </location>
</feature>
<dbReference type="STRING" id="231916.A0A409YBT6"/>
<dbReference type="Pfam" id="PF05699">
    <property type="entry name" value="Dimer_Tnp_hAT"/>
    <property type="match status" value="1"/>
</dbReference>
<feature type="compositionally biased region" description="Basic residues" evidence="6">
    <location>
        <begin position="164"/>
        <end position="173"/>
    </location>
</feature>
<feature type="compositionally biased region" description="Low complexity" evidence="6">
    <location>
        <begin position="860"/>
        <end position="881"/>
    </location>
</feature>
<comment type="caution">
    <text evidence="8">The sequence shown here is derived from an EMBL/GenBank/DDBJ whole genome shotgun (WGS) entry which is preliminary data.</text>
</comment>
<feature type="region of interest" description="Disordered" evidence="6">
    <location>
        <begin position="97"/>
        <end position="267"/>
    </location>
</feature>
<dbReference type="PANTHER" id="PTHR46481">
    <property type="entry name" value="ZINC FINGER BED DOMAIN-CONTAINING PROTEIN 4"/>
    <property type="match status" value="1"/>
</dbReference>
<dbReference type="OrthoDB" id="3259198at2759"/>
<dbReference type="GO" id="GO:0005634">
    <property type="term" value="C:nucleus"/>
    <property type="evidence" value="ECO:0007669"/>
    <property type="project" value="UniProtKB-SubCell"/>
</dbReference>
<keyword evidence="9" id="KW-1185">Reference proteome</keyword>
<organism evidence="8 9">
    <name type="scientific">Gymnopilus dilepis</name>
    <dbReference type="NCBI Taxonomy" id="231916"/>
    <lineage>
        <taxon>Eukaryota</taxon>
        <taxon>Fungi</taxon>
        <taxon>Dikarya</taxon>
        <taxon>Basidiomycota</taxon>
        <taxon>Agaricomycotina</taxon>
        <taxon>Agaricomycetes</taxon>
        <taxon>Agaricomycetidae</taxon>
        <taxon>Agaricales</taxon>
        <taxon>Agaricineae</taxon>
        <taxon>Hymenogastraceae</taxon>
        <taxon>Gymnopilus</taxon>
    </lineage>
</organism>
<accession>A0A409YBT6</accession>
<dbReference type="InterPro" id="IPR012337">
    <property type="entry name" value="RNaseH-like_sf"/>
</dbReference>
<keyword evidence="5" id="KW-0539">Nucleus</keyword>
<evidence type="ECO:0000313" key="9">
    <source>
        <dbReference type="Proteomes" id="UP000284706"/>
    </source>
</evidence>
<dbReference type="InParanoid" id="A0A409YBT6"/>
<evidence type="ECO:0000256" key="4">
    <source>
        <dbReference type="ARBA" id="ARBA00022833"/>
    </source>
</evidence>
<keyword evidence="2" id="KW-0479">Metal-binding</keyword>
<evidence type="ECO:0000313" key="8">
    <source>
        <dbReference type="EMBL" id="PPR00474.1"/>
    </source>
</evidence>
<proteinExistence type="predicted"/>
<name>A0A409YBT6_9AGAR</name>
<evidence type="ECO:0000256" key="5">
    <source>
        <dbReference type="ARBA" id="ARBA00023242"/>
    </source>
</evidence>
<evidence type="ECO:0000256" key="2">
    <source>
        <dbReference type="ARBA" id="ARBA00022723"/>
    </source>
</evidence>
<feature type="domain" description="HAT C-terminal dimerisation" evidence="7">
    <location>
        <begin position="906"/>
        <end position="984"/>
    </location>
</feature>
<dbReference type="AlphaFoldDB" id="A0A409YBT6"/>
<reference evidence="8 9" key="1">
    <citation type="journal article" date="2018" name="Evol. Lett.">
        <title>Horizontal gene cluster transfer increased hallucinogenic mushroom diversity.</title>
        <authorList>
            <person name="Reynolds H.T."/>
            <person name="Vijayakumar V."/>
            <person name="Gluck-Thaler E."/>
            <person name="Korotkin H.B."/>
            <person name="Matheny P.B."/>
            <person name="Slot J.C."/>
        </authorList>
    </citation>
    <scope>NUCLEOTIDE SEQUENCE [LARGE SCALE GENOMIC DNA]</scope>
    <source>
        <strain evidence="8 9">SRW20</strain>
    </source>
</reference>
<dbReference type="InterPro" id="IPR008906">
    <property type="entry name" value="HATC_C_dom"/>
</dbReference>
<feature type="compositionally biased region" description="Acidic residues" evidence="6">
    <location>
        <begin position="178"/>
        <end position="194"/>
    </location>
</feature>
<dbReference type="Proteomes" id="UP000284706">
    <property type="component" value="Unassembled WGS sequence"/>
</dbReference>
<dbReference type="SUPFAM" id="SSF53098">
    <property type="entry name" value="Ribonuclease H-like"/>
    <property type="match status" value="1"/>
</dbReference>
<evidence type="ECO:0000259" key="7">
    <source>
        <dbReference type="Pfam" id="PF05699"/>
    </source>
</evidence>
<protein>
    <recommendedName>
        <fullName evidence="7">HAT C-terminal dimerisation domain-containing protein</fullName>
    </recommendedName>
</protein>
<evidence type="ECO:0000256" key="3">
    <source>
        <dbReference type="ARBA" id="ARBA00022771"/>
    </source>
</evidence>
<evidence type="ECO:0000256" key="6">
    <source>
        <dbReference type="SAM" id="MobiDB-lite"/>
    </source>
</evidence>